<dbReference type="FunCoup" id="A0A3Q3LKN9">
    <property type="interactions" value="1357"/>
</dbReference>
<keyword evidence="5 9" id="KW-0238">DNA-binding</keyword>
<dbReference type="GO" id="GO:0005634">
    <property type="term" value="C:nucleus"/>
    <property type="evidence" value="ECO:0007669"/>
    <property type="project" value="UniProtKB-SubCell"/>
</dbReference>
<dbReference type="PROSITE" id="PS50061">
    <property type="entry name" value="ETS_DOMAIN_3"/>
    <property type="match status" value="1"/>
</dbReference>
<proteinExistence type="inferred from homology"/>
<dbReference type="InterPro" id="IPR036390">
    <property type="entry name" value="WH_DNA-bd_sf"/>
</dbReference>
<keyword evidence="6" id="KW-0010">Activator</keyword>
<dbReference type="Gene3D" id="1.10.10.10">
    <property type="entry name" value="Winged helix-like DNA-binding domain superfamily/Winged helix DNA-binding domain"/>
    <property type="match status" value="1"/>
</dbReference>
<dbReference type="InterPro" id="IPR000418">
    <property type="entry name" value="Ets_dom"/>
</dbReference>
<dbReference type="Ensembl" id="ENSMAMT00000010173.2">
    <property type="protein sequence ID" value="ENSMAMP00000009919.2"/>
    <property type="gene ID" value="ENSMAMG00000006660.2"/>
</dbReference>
<dbReference type="InterPro" id="IPR036388">
    <property type="entry name" value="WH-like_DNA-bd_sf"/>
</dbReference>
<dbReference type="SMART" id="SM00413">
    <property type="entry name" value="ETS"/>
    <property type="match status" value="1"/>
</dbReference>
<dbReference type="PANTHER" id="PTHR11849">
    <property type="entry name" value="ETS"/>
    <property type="match status" value="1"/>
</dbReference>
<evidence type="ECO:0000256" key="6">
    <source>
        <dbReference type="ARBA" id="ARBA00023159"/>
    </source>
</evidence>
<feature type="compositionally biased region" description="Acidic residues" evidence="10">
    <location>
        <begin position="182"/>
        <end position="200"/>
    </location>
</feature>
<dbReference type="Pfam" id="PF00178">
    <property type="entry name" value="Ets"/>
    <property type="match status" value="1"/>
</dbReference>
<dbReference type="SUPFAM" id="SSF46785">
    <property type="entry name" value="Winged helix' DNA-binding domain"/>
    <property type="match status" value="1"/>
</dbReference>
<dbReference type="PANTHER" id="PTHR11849:SF10">
    <property type="entry name" value="ETS-RELATED TRANSCRIPTION FACTOR ELF-2"/>
    <property type="match status" value="1"/>
</dbReference>
<comment type="similarity">
    <text evidence="2 9">Belongs to the ETS family.</text>
</comment>
<dbReference type="GeneTree" id="ENSGT00940000154953"/>
<reference evidence="12" key="1">
    <citation type="submission" date="2025-08" db="UniProtKB">
        <authorList>
            <consortium name="Ensembl"/>
        </authorList>
    </citation>
    <scope>IDENTIFICATION</scope>
</reference>
<dbReference type="Pfam" id="PF12310">
    <property type="entry name" value="Elf-1_N"/>
    <property type="match status" value="1"/>
</dbReference>
<dbReference type="RefSeq" id="XP_026160284.1">
    <property type="nucleotide sequence ID" value="XM_026304499.2"/>
</dbReference>
<dbReference type="InterPro" id="IPR046328">
    <property type="entry name" value="ETS_fam"/>
</dbReference>
<dbReference type="GO" id="GO:0030154">
    <property type="term" value="P:cell differentiation"/>
    <property type="evidence" value="ECO:0007669"/>
    <property type="project" value="TreeGrafter"/>
</dbReference>
<evidence type="ECO:0000256" key="10">
    <source>
        <dbReference type="SAM" id="MobiDB-lite"/>
    </source>
</evidence>
<dbReference type="RefSeq" id="XP_026160281.1">
    <property type="nucleotide sequence ID" value="XM_026304496.1"/>
</dbReference>
<dbReference type="PROSITE" id="PS00346">
    <property type="entry name" value="ETS_DOMAIN_2"/>
    <property type="match status" value="1"/>
</dbReference>
<accession>A0A3Q3LKN9</accession>
<evidence type="ECO:0000313" key="12">
    <source>
        <dbReference type="Ensembl" id="ENSMAMP00000009919.2"/>
    </source>
</evidence>
<evidence type="ECO:0000256" key="1">
    <source>
        <dbReference type="ARBA" id="ARBA00004123"/>
    </source>
</evidence>
<sequence length="705" mass="75647">MTSVVLVDAGGTVVEYVTAEEDLQQQEGECEVDLELEGEVEGECEAEEAYEEVQDREEAEDYPAVIVEEVPGASLVEEQGYSAQVLVYDDEAYLMQEVCDEQEVETEGEEVEASVHSTSVHCSDKTIEAAEALLHMDSPSSLREDRSPEAFVPPCIATPDFLHAAMRPDMIAETEVEISTEDYCEEEDEDMVTMLEEPEPEPDHEPVRKRRGGRKPKTHQSAVSNGSPDLGIKKKPREGKGSTTYLWEFLLDLLQDKNTCPRYIKWTQREKGIFKLVDSKAVSRLWGKHKNKPDMNYETMGRALRYYYQRGILAKVEGQRLVYQFKDMPKNIVIIDDDKGDMAAPDDLIGSDNATSYERVLPPSDMVLQATELSSSKKPNILRAANKANVVQAPIATGTKTVTGGAAVPAGVSRIVSVSAAPDGSQTQRSQTTVIPNTTGPRTLRVAMQVPVVMTTSLGQKISTVAMQQPAGTTGAAGHPTLLTNTSMSATAANTNSQQKVMIQTIPTMVPATAENGEKITVQLAKIITIPAHQLAQCQLQPSTGTNKPSIAASPAGISLLGSPLTLRALAHVGVSPGTQVMRLTVPAQTQQQTIVVSQPGSVGGGTGAVTASTANQTVAAQPHIISGVINGSELVIGVPAAGGVAVEKVKAAAVQVQAVQVPATMAVQQNQVNTKTVQSETMDAEVVIKLETPDVTIKREEPEC</sequence>
<comment type="subcellular location">
    <subcellularLocation>
        <location evidence="1 9">Nucleus</location>
    </subcellularLocation>
</comment>
<evidence type="ECO:0000259" key="11">
    <source>
        <dbReference type="PROSITE" id="PS50061"/>
    </source>
</evidence>
<dbReference type="OrthoDB" id="8196042at2759"/>
<evidence type="ECO:0000256" key="3">
    <source>
        <dbReference type="ARBA" id="ARBA00022553"/>
    </source>
</evidence>
<dbReference type="CTD" id="387534"/>
<dbReference type="Proteomes" id="UP000261640">
    <property type="component" value="Unplaced"/>
</dbReference>
<name>A0A3Q3LKN9_9TELE</name>
<evidence type="ECO:0000313" key="13">
    <source>
        <dbReference type="Proteomes" id="UP000261640"/>
    </source>
</evidence>
<keyword evidence="7" id="KW-0804">Transcription</keyword>
<dbReference type="GeneID" id="113128881"/>
<keyword evidence="8 9" id="KW-0539">Nucleus</keyword>
<reference evidence="12" key="2">
    <citation type="submission" date="2025-09" db="UniProtKB">
        <authorList>
            <consortium name="Ensembl"/>
        </authorList>
    </citation>
    <scope>IDENTIFICATION</scope>
</reference>
<dbReference type="RefSeq" id="XP_026160280.1">
    <property type="nucleotide sequence ID" value="XM_026304495.2"/>
</dbReference>
<evidence type="ECO:0000256" key="5">
    <source>
        <dbReference type="ARBA" id="ARBA00023125"/>
    </source>
</evidence>
<dbReference type="GO" id="GO:0000981">
    <property type="term" value="F:DNA-binding transcription factor activity, RNA polymerase II-specific"/>
    <property type="evidence" value="ECO:0007669"/>
    <property type="project" value="TreeGrafter"/>
</dbReference>
<organism evidence="12 13">
    <name type="scientific">Mastacembelus armatus</name>
    <name type="common">zig-zag eel</name>
    <dbReference type="NCBI Taxonomy" id="205130"/>
    <lineage>
        <taxon>Eukaryota</taxon>
        <taxon>Metazoa</taxon>
        <taxon>Chordata</taxon>
        <taxon>Craniata</taxon>
        <taxon>Vertebrata</taxon>
        <taxon>Euteleostomi</taxon>
        <taxon>Actinopterygii</taxon>
        <taxon>Neopterygii</taxon>
        <taxon>Teleostei</taxon>
        <taxon>Neoteleostei</taxon>
        <taxon>Acanthomorphata</taxon>
        <taxon>Anabantaria</taxon>
        <taxon>Synbranchiformes</taxon>
        <taxon>Mastacembelidae</taxon>
        <taxon>Mastacembelus</taxon>
    </lineage>
</organism>
<dbReference type="GO" id="GO:0043565">
    <property type="term" value="F:sequence-specific DNA binding"/>
    <property type="evidence" value="ECO:0007669"/>
    <property type="project" value="InterPro"/>
</dbReference>
<dbReference type="FunFam" id="1.10.10.10:FF:000066">
    <property type="entry name" value="ETS-related transcription factor Elf-2 isoform X1"/>
    <property type="match status" value="1"/>
</dbReference>
<evidence type="ECO:0000256" key="8">
    <source>
        <dbReference type="ARBA" id="ARBA00023242"/>
    </source>
</evidence>
<keyword evidence="4" id="KW-0805">Transcription regulation</keyword>
<protein>
    <submittedName>
        <fullName evidence="12">E74-like factor 2b (ets domain transcription factor)</fullName>
    </submittedName>
</protein>
<dbReference type="InParanoid" id="A0A3Q3LKN9"/>
<dbReference type="PROSITE" id="PS00345">
    <property type="entry name" value="ETS_DOMAIN_1"/>
    <property type="match status" value="1"/>
</dbReference>
<keyword evidence="3" id="KW-0597">Phosphoprotein</keyword>
<evidence type="ECO:0000256" key="2">
    <source>
        <dbReference type="ARBA" id="ARBA00005562"/>
    </source>
</evidence>
<dbReference type="PRINTS" id="PR00454">
    <property type="entry name" value="ETSDOMAIN"/>
</dbReference>
<dbReference type="GO" id="GO:0045893">
    <property type="term" value="P:positive regulation of DNA-templated transcription"/>
    <property type="evidence" value="ECO:0007669"/>
    <property type="project" value="UniProtKB-ARBA"/>
</dbReference>
<dbReference type="RefSeq" id="XP_026160283.1">
    <property type="nucleotide sequence ID" value="XM_026304498.2"/>
</dbReference>
<dbReference type="AlphaFoldDB" id="A0A3Q3LKN9"/>
<feature type="compositionally biased region" description="Basic residues" evidence="10">
    <location>
        <begin position="207"/>
        <end position="218"/>
    </location>
</feature>
<feature type="domain" description="ETS" evidence="11">
    <location>
        <begin position="244"/>
        <end position="326"/>
    </location>
</feature>
<feature type="region of interest" description="Disordered" evidence="10">
    <location>
        <begin position="182"/>
        <end position="237"/>
    </location>
</feature>
<evidence type="ECO:0000256" key="7">
    <source>
        <dbReference type="ARBA" id="ARBA00023163"/>
    </source>
</evidence>
<evidence type="ECO:0000256" key="9">
    <source>
        <dbReference type="RuleBase" id="RU004019"/>
    </source>
</evidence>
<dbReference type="RefSeq" id="XP_026160282.1">
    <property type="nucleotide sequence ID" value="XM_026304497.2"/>
</dbReference>
<dbReference type="InterPro" id="IPR022084">
    <property type="entry name" value="TF_Elf_N"/>
</dbReference>
<keyword evidence="13" id="KW-1185">Reference proteome</keyword>
<evidence type="ECO:0000256" key="4">
    <source>
        <dbReference type="ARBA" id="ARBA00023015"/>
    </source>
</evidence>